<sequence length="62" mass="6709">MKLILSIVAVLLVIMGAVWVLQGLSLIGGSFMVGQTQWIAIGMLTMAVGAALLYYARKQRRS</sequence>
<keyword evidence="1" id="KW-1133">Transmembrane helix</keyword>
<accession>A0A2P7AX77</accession>
<protein>
    <submittedName>
        <fullName evidence="2">Uncharacterized protein</fullName>
    </submittedName>
</protein>
<keyword evidence="3" id="KW-1185">Reference proteome</keyword>
<reference evidence="3" key="1">
    <citation type="submission" date="2017-11" db="EMBL/GenBank/DDBJ databases">
        <authorList>
            <person name="Kuznetsova I."/>
            <person name="Sazanova A."/>
            <person name="Chirak E."/>
            <person name="Safronova V."/>
            <person name="Willems A."/>
        </authorList>
    </citation>
    <scope>NUCLEOTIDE SEQUENCE [LARGE SCALE GENOMIC DNA]</scope>
    <source>
        <strain evidence="3">PEPV15</strain>
    </source>
</reference>
<evidence type="ECO:0000313" key="3">
    <source>
        <dbReference type="Proteomes" id="UP000241158"/>
    </source>
</evidence>
<dbReference type="EMBL" id="PGGN01000002">
    <property type="protein sequence ID" value="PSH58807.1"/>
    <property type="molecule type" value="Genomic_DNA"/>
</dbReference>
<dbReference type="Proteomes" id="UP000241158">
    <property type="component" value="Unassembled WGS sequence"/>
</dbReference>
<evidence type="ECO:0000256" key="1">
    <source>
        <dbReference type="SAM" id="Phobius"/>
    </source>
</evidence>
<keyword evidence="1" id="KW-0812">Transmembrane</keyword>
<evidence type="ECO:0000313" key="2">
    <source>
        <dbReference type="EMBL" id="PSH58807.1"/>
    </source>
</evidence>
<dbReference type="RefSeq" id="WP_106717240.1">
    <property type="nucleotide sequence ID" value="NZ_VOWA01000002.1"/>
</dbReference>
<organism evidence="2 3">
    <name type="scientific">Phyllobacterium endophyticum</name>
    <dbReference type="NCBI Taxonomy" id="1149773"/>
    <lineage>
        <taxon>Bacteria</taxon>
        <taxon>Pseudomonadati</taxon>
        <taxon>Pseudomonadota</taxon>
        <taxon>Alphaproteobacteria</taxon>
        <taxon>Hyphomicrobiales</taxon>
        <taxon>Phyllobacteriaceae</taxon>
        <taxon>Phyllobacterium</taxon>
    </lineage>
</organism>
<keyword evidence="1" id="KW-0472">Membrane</keyword>
<dbReference type="AlphaFoldDB" id="A0A2P7AX77"/>
<feature type="transmembrane region" description="Helical" evidence="1">
    <location>
        <begin position="39"/>
        <end position="56"/>
    </location>
</feature>
<dbReference type="OrthoDB" id="8375522at2"/>
<comment type="caution">
    <text evidence="2">The sequence shown here is derived from an EMBL/GenBank/DDBJ whole genome shotgun (WGS) entry which is preliminary data.</text>
</comment>
<name>A0A2P7AX77_9HYPH</name>
<proteinExistence type="predicted"/>
<gene>
    <name evidence="2" type="ORF">CU100_11640</name>
</gene>